<evidence type="ECO:0000313" key="2">
    <source>
        <dbReference type="Proteomes" id="UP000198287"/>
    </source>
</evidence>
<accession>A0A226DA48</accession>
<proteinExistence type="predicted"/>
<sequence>MVVNPQTFVVDPTVLFRPAITPKCDNRQNKCDSTPCGNLERAECILNKYGTHCKCISLITSTYCNTVNTSCSLPYVNQEDIQHFREICQNLGQGYFAETCRRNGECRCDNTSPVCESRVYDTPVGIQVPEYWGST</sequence>
<organism evidence="1 2">
    <name type="scientific">Folsomia candida</name>
    <name type="common">Springtail</name>
    <dbReference type="NCBI Taxonomy" id="158441"/>
    <lineage>
        <taxon>Eukaryota</taxon>
        <taxon>Metazoa</taxon>
        <taxon>Ecdysozoa</taxon>
        <taxon>Arthropoda</taxon>
        <taxon>Hexapoda</taxon>
        <taxon>Collembola</taxon>
        <taxon>Entomobryomorpha</taxon>
        <taxon>Isotomoidea</taxon>
        <taxon>Isotomidae</taxon>
        <taxon>Proisotominae</taxon>
        <taxon>Folsomia</taxon>
    </lineage>
</organism>
<evidence type="ECO:0000313" key="1">
    <source>
        <dbReference type="EMBL" id="OXA42089.1"/>
    </source>
</evidence>
<dbReference type="EMBL" id="LNIX01000027">
    <property type="protein sequence ID" value="OXA42089.1"/>
    <property type="molecule type" value="Genomic_DNA"/>
</dbReference>
<name>A0A226DA48_FOLCA</name>
<dbReference type="AlphaFoldDB" id="A0A226DA48"/>
<gene>
    <name evidence="1" type="ORF">Fcan01_23292</name>
</gene>
<dbReference type="Proteomes" id="UP000198287">
    <property type="component" value="Unassembled WGS sequence"/>
</dbReference>
<reference evidence="1 2" key="1">
    <citation type="submission" date="2015-12" db="EMBL/GenBank/DDBJ databases">
        <title>The genome of Folsomia candida.</title>
        <authorList>
            <person name="Faddeeva A."/>
            <person name="Derks M.F."/>
            <person name="Anvar Y."/>
            <person name="Smit S."/>
            <person name="Van Straalen N."/>
            <person name="Roelofs D."/>
        </authorList>
    </citation>
    <scope>NUCLEOTIDE SEQUENCE [LARGE SCALE GENOMIC DNA]</scope>
    <source>
        <strain evidence="1 2">VU population</strain>
        <tissue evidence="1">Whole body</tissue>
    </source>
</reference>
<protein>
    <submittedName>
        <fullName evidence="1">Uncharacterized protein</fullName>
    </submittedName>
</protein>
<comment type="caution">
    <text evidence="1">The sequence shown here is derived from an EMBL/GenBank/DDBJ whole genome shotgun (WGS) entry which is preliminary data.</text>
</comment>
<keyword evidence="2" id="KW-1185">Reference proteome</keyword>